<dbReference type="PRINTS" id="PR01609">
    <property type="entry name" value="CD36FAMILY"/>
</dbReference>
<evidence type="ECO:0000256" key="3">
    <source>
        <dbReference type="ARBA" id="ARBA00022475"/>
    </source>
</evidence>
<evidence type="ECO:0000256" key="4">
    <source>
        <dbReference type="ARBA" id="ARBA00022692"/>
    </source>
</evidence>
<feature type="transmembrane region" description="Helical" evidence="8">
    <location>
        <begin position="443"/>
        <end position="470"/>
    </location>
</feature>
<evidence type="ECO:0000256" key="5">
    <source>
        <dbReference type="ARBA" id="ARBA00022989"/>
    </source>
</evidence>
<comment type="similarity">
    <text evidence="2">Belongs to the CD36 family.</text>
</comment>
<evidence type="ECO:0000313" key="9">
    <source>
        <dbReference type="EMBL" id="CAH2040087.1"/>
    </source>
</evidence>
<keyword evidence="5 8" id="KW-1133">Transmembrane helix</keyword>
<keyword evidence="3" id="KW-1003">Cell membrane</keyword>
<comment type="subcellular location">
    <subcellularLocation>
        <location evidence="1">Cell membrane</location>
    </subcellularLocation>
</comment>
<gene>
    <name evidence="9" type="ORF">IPOD504_LOCUS2268</name>
</gene>
<sequence>MKPAEKCKKLPRLAKKKLIVLTTLGVSLTALATICFVMDPVYLIAKYQMRVAPGFQLYDILRGEIDGAYVSAYLFNVTNAREFISGEDRQLKVQEFGPFTYQEKRLNKNFEVDEEAQELYYQPYVTATFLPEISIADPAHVNITIPNTALLAIATAISTNTFWSQLGLNLLTTKFNSKAVLTLPVKDYLWGYEEPLLAFGNAIMPGWINFRRLGLMDRLYDNTRDYRIELDLREETKFQIKRVNGGGGLPYWGYEDSTKRTRCNTFVDTYEGFSYPPGLSPEKPIRLFRNVFCRIIELEYVGITELDYGPEAYLYKIGNHTYCKNPDTECLCSRLGCVDGLSDLSPCFYGLPVMMSNAHFYGADPKLYERIDGIAPEEGKHGSAFLIEPKLGTELFTSMTFQLNVPVPDVGFNPPARPFSNMTVPIAYFKVIQPELKDDVKRVFWLVYVAGPYVMLALEVALLAVGLVLLSVVLRTVFLNCLIGNGQMTFQAATPANKLCSESPLISDKHLQEAPK</sequence>
<dbReference type="InterPro" id="IPR002159">
    <property type="entry name" value="CD36_fam"/>
</dbReference>
<dbReference type="Pfam" id="PF01130">
    <property type="entry name" value="CD36"/>
    <property type="match status" value="1"/>
</dbReference>
<evidence type="ECO:0000256" key="7">
    <source>
        <dbReference type="ARBA" id="ARBA00023180"/>
    </source>
</evidence>
<keyword evidence="4 8" id="KW-0812">Transmembrane</keyword>
<organism evidence="9 10">
    <name type="scientific">Iphiclides podalirius</name>
    <name type="common">scarce swallowtail</name>
    <dbReference type="NCBI Taxonomy" id="110791"/>
    <lineage>
        <taxon>Eukaryota</taxon>
        <taxon>Metazoa</taxon>
        <taxon>Ecdysozoa</taxon>
        <taxon>Arthropoda</taxon>
        <taxon>Hexapoda</taxon>
        <taxon>Insecta</taxon>
        <taxon>Pterygota</taxon>
        <taxon>Neoptera</taxon>
        <taxon>Endopterygota</taxon>
        <taxon>Lepidoptera</taxon>
        <taxon>Glossata</taxon>
        <taxon>Ditrysia</taxon>
        <taxon>Papilionoidea</taxon>
        <taxon>Papilionidae</taxon>
        <taxon>Papilioninae</taxon>
        <taxon>Iphiclides</taxon>
    </lineage>
</organism>
<dbReference type="PANTHER" id="PTHR11923:SF104">
    <property type="entry name" value="FI07620P"/>
    <property type="match status" value="1"/>
</dbReference>
<reference evidence="9" key="1">
    <citation type="submission" date="2022-03" db="EMBL/GenBank/DDBJ databases">
        <authorList>
            <person name="Martin H S."/>
        </authorList>
    </citation>
    <scope>NUCLEOTIDE SEQUENCE</scope>
</reference>
<evidence type="ECO:0000256" key="8">
    <source>
        <dbReference type="SAM" id="Phobius"/>
    </source>
</evidence>
<protein>
    <recommendedName>
        <fullName evidence="11">Scavenger receptor class B member 1</fullName>
    </recommendedName>
</protein>
<name>A0ABN8HU38_9NEOP</name>
<dbReference type="Proteomes" id="UP000837857">
    <property type="component" value="Chromosome 12"/>
</dbReference>
<evidence type="ECO:0008006" key="11">
    <source>
        <dbReference type="Google" id="ProtNLM"/>
    </source>
</evidence>
<evidence type="ECO:0000256" key="6">
    <source>
        <dbReference type="ARBA" id="ARBA00023136"/>
    </source>
</evidence>
<dbReference type="PANTHER" id="PTHR11923">
    <property type="entry name" value="SCAVENGER RECEPTOR CLASS B TYPE-1 SR-B1"/>
    <property type="match status" value="1"/>
</dbReference>
<keyword evidence="7" id="KW-0325">Glycoprotein</keyword>
<evidence type="ECO:0000256" key="1">
    <source>
        <dbReference type="ARBA" id="ARBA00004236"/>
    </source>
</evidence>
<feature type="non-terminal residue" evidence="9">
    <location>
        <position position="1"/>
    </location>
</feature>
<evidence type="ECO:0000256" key="2">
    <source>
        <dbReference type="ARBA" id="ARBA00010532"/>
    </source>
</evidence>
<proteinExistence type="inferred from homology"/>
<keyword evidence="10" id="KW-1185">Reference proteome</keyword>
<evidence type="ECO:0000313" key="10">
    <source>
        <dbReference type="Proteomes" id="UP000837857"/>
    </source>
</evidence>
<accession>A0ABN8HU38</accession>
<dbReference type="EMBL" id="OW152824">
    <property type="protein sequence ID" value="CAH2040087.1"/>
    <property type="molecule type" value="Genomic_DNA"/>
</dbReference>
<keyword evidence="6 8" id="KW-0472">Membrane</keyword>